<accession>A0ABD5DGG2</accession>
<dbReference type="SUPFAM" id="SSF52540">
    <property type="entry name" value="P-loop containing nucleoside triphosphate hydrolases"/>
    <property type="match status" value="1"/>
</dbReference>
<gene>
    <name evidence="1" type="ORF">FPK87_27725</name>
</gene>
<comment type="caution">
    <text evidence="1">The sequence shown here is derived from an EMBL/GenBank/DDBJ whole genome shotgun (WGS) entry which is preliminary data.</text>
</comment>
<reference evidence="1" key="1">
    <citation type="submission" date="2019-07" db="EMBL/GenBank/DDBJ databases">
        <title>Biological characteristics of mucoid Acinetobacter baumannii from a general hospital in China.</title>
        <authorList>
            <person name="Hua X."/>
            <person name="Yu Y."/>
        </authorList>
    </citation>
    <scope>NUCLEOTIDE SEQUENCE [LARGE SCALE GENOMIC DNA]</scope>
    <source>
        <strain evidence="1">N41</strain>
    </source>
</reference>
<dbReference type="InterPro" id="IPR027417">
    <property type="entry name" value="P-loop_NTPase"/>
</dbReference>
<keyword evidence="1" id="KW-0418">Kinase</keyword>
<sequence>IEQESMNFFNRTRARYLELAAADPSIRTVDATQPLDAVARDIRATIAQWMAEQAA</sequence>
<organism evidence="1">
    <name type="scientific">Acinetobacter baumannii</name>
    <dbReference type="NCBI Taxonomy" id="470"/>
    <lineage>
        <taxon>Bacteria</taxon>
        <taxon>Pseudomonadati</taxon>
        <taxon>Pseudomonadota</taxon>
        <taxon>Gammaproteobacteria</taxon>
        <taxon>Moraxellales</taxon>
        <taxon>Moraxellaceae</taxon>
        <taxon>Acinetobacter</taxon>
        <taxon>Acinetobacter calcoaceticus/baumannii complex</taxon>
    </lineage>
</organism>
<protein>
    <submittedName>
        <fullName evidence="1">dTMP kinase</fullName>
    </submittedName>
</protein>
<evidence type="ECO:0000313" key="1">
    <source>
        <dbReference type="EMBL" id="MDR8264214.1"/>
    </source>
</evidence>
<dbReference type="GO" id="GO:0016301">
    <property type="term" value="F:kinase activity"/>
    <property type="evidence" value="ECO:0007669"/>
    <property type="project" value="UniProtKB-KW"/>
</dbReference>
<feature type="non-terminal residue" evidence="1">
    <location>
        <position position="1"/>
    </location>
</feature>
<proteinExistence type="predicted"/>
<keyword evidence="1" id="KW-0808">Transferase</keyword>
<dbReference type="EMBL" id="VMBB01001568">
    <property type="protein sequence ID" value="MDR8264214.1"/>
    <property type="molecule type" value="Genomic_DNA"/>
</dbReference>
<name>A0ABD5DGG2_ACIBA</name>
<dbReference type="AlphaFoldDB" id="A0ABD5DGG2"/>
<dbReference type="Gene3D" id="3.40.50.300">
    <property type="entry name" value="P-loop containing nucleotide triphosphate hydrolases"/>
    <property type="match status" value="1"/>
</dbReference>